<dbReference type="PANTHER" id="PTHR24559">
    <property type="entry name" value="TRANSPOSON TY3-I GAG-POL POLYPROTEIN"/>
    <property type="match status" value="1"/>
</dbReference>
<dbReference type="InterPro" id="IPR043128">
    <property type="entry name" value="Rev_trsase/Diguanyl_cyclase"/>
</dbReference>
<dbReference type="eggNOG" id="KOG0017">
    <property type="taxonomic scope" value="Eukaryota"/>
</dbReference>
<dbReference type="STRING" id="400682.A0A1X7VWR4"/>
<sequence length="118" mass="13487">MILLRIICPSSGSWAYPFHMVPKKSGNWRPCGDYRSLNEITIHNDYPIPYIQDCTASLHGTNFFSKKDLVCAYHQVPVEPSNIRKTTITTPFGLFQFVHMAFGLHNAAQSFQRLIEVL</sequence>
<proteinExistence type="predicted"/>
<dbReference type="Gene3D" id="3.30.70.270">
    <property type="match status" value="1"/>
</dbReference>
<evidence type="ECO:0000313" key="2">
    <source>
        <dbReference type="EnsemblMetazoa" id="Aqu2.1.44578_001"/>
    </source>
</evidence>
<name>A0A1X7VWR4_AMPQE</name>
<dbReference type="PANTHER" id="PTHR24559:SF444">
    <property type="entry name" value="REVERSE TRANSCRIPTASE DOMAIN-CONTAINING PROTEIN"/>
    <property type="match status" value="1"/>
</dbReference>
<dbReference type="InterPro" id="IPR053134">
    <property type="entry name" value="RNA-dir_DNA_polymerase"/>
</dbReference>
<accession>A0A1X7VWR4</accession>
<dbReference type="EnsemblMetazoa" id="Aqu2.1.44578_001">
    <property type="protein sequence ID" value="Aqu2.1.44578_001"/>
    <property type="gene ID" value="Aqu2.1.44578"/>
</dbReference>
<feature type="domain" description="Reverse transcriptase" evidence="1">
    <location>
        <begin position="21"/>
        <end position="117"/>
    </location>
</feature>
<dbReference type="Gene3D" id="3.10.10.10">
    <property type="entry name" value="HIV Type 1 Reverse Transcriptase, subunit A, domain 1"/>
    <property type="match status" value="1"/>
</dbReference>
<protein>
    <recommendedName>
        <fullName evidence="1">Reverse transcriptase domain-containing protein</fullName>
    </recommendedName>
</protein>
<dbReference type="AlphaFoldDB" id="A0A1X7VWR4"/>
<dbReference type="InterPro" id="IPR000477">
    <property type="entry name" value="RT_dom"/>
</dbReference>
<dbReference type="CDD" id="cd01647">
    <property type="entry name" value="RT_LTR"/>
    <property type="match status" value="1"/>
</dbReference>
<dbReference type="InParanoid" id="A0A1X7VWR4"/>
<reference evidence="2" key="1">
    <citation type="submission" date="2017-05" db="UniProtKB">
        <authorList>
            <consortium name="EnsemblMetazoa"/>
        </authorList>
    </citation>
    <scope>IDENTIFICATION</scope>
</reference>
<evidence type="ECO:0000259" key="1">
    <source>
        <dbReference type="Pfam" id="PF00078"/>
    </source>
</evidence>
<organism evidence="2">
    <name type="scientific">Amphimedon queenslandica</name>
    <name type="common">Sponge</name>
    <dbReference type="NCBI Taxonomy" id="400682"/>
    <lineage>
        <taxon>Eukaryota</taxon>
        <taxon>Metazoa</taxon>
        <taxon>Porifera</taxon>
        <taxon>Demospongiae</taxon>
        <taxon>Heteroscleromorpha</taxon>
        <taxon>Haplosclerida</taxon>
        <taxon>Niphatidae</taxon>
        <taxon>Amphimedon</taxon>
    </lineage>
</organism>
<dbReference type="Pfam" id="PF00078">
    <property type="entry name" value="RVT_1"/>
    <property type="match status" value="1"/>
</dbReference>
<dbReference type="SUPFAM" id="SSF56672">
    <property type="entry name" value="DNA/RNA polymerases"/>
    <property type="match status" value="1"/>
</dbReference>
<dbReference type="InterPro" id="IPR043502">
    <property type="entry name" value="DNA/RNA_pol_sf"/>
</dbReference>